<protein>
    <submittedName>
        <fullName evidence="1">Uncharacterized protein</fullName>
    </submittedName>
</protein>
<reference evidence="1 2" key="1">
    <citation type="submission" date="2016-04" db="EMBL/GenBank/DDBJ databases">
        <title>A degradative enzymes factory behind the ericoid mycorrhizal symbiosis.</title>
        <authorList>
            <consortium name="DOE Joint Genome Institute"/>
            <person name="Martino E."/>
            <person name="Morin E."/>
            <person name="Grelet G."/>
            <person name="Kuo A."/>
            <person name="Kohler A."/>
            <person name="Daghino S."/>
            <person name="Barry K."/>
            <person name="Choi C."/>
            <person name="Cichocki N."/>
            <person name="Clum A."/>
            <person name="Copeland A."/>
            <person name="Hainaut M."/>
            <person name="Haridas S."/>
            <person name="Labutti K."/>
            <person name="Lindquist E."/>
            <person name="Lipzen A."/>
            <person name="Khouja H.-R."/>
            <person name="Murat C."/>
            <person name="Ohm R."/>
            <person name="Olson A."/>
            <person name="Spatafora J."/>
            <person name="Veneault-Fourrey C."/>
            <person name="Henrissat B."/>
            <person name="Grigoriev I."/>
            <person name="Martin F."/>
            <person name="Perotto S."/>
        </authorList>
    </citation>
    <scope>NUCLEOTIDE SEQUENCE [LARGE SCALE GENOMIC DNA]</scope>
    <source>
        <strain evidence="1 2">E</strain>
    </source>
</reference>
<organism evidence="1 2">
    <name type="scientific">Hyaloscypha bicolor E</name>
    <dbReference type="NCBI Taxonomy" id="1095630"/>
    <lineage>
        <taxon>Eukaryota</taxon>
        <taxon>Fungi</taxon>
        <taxon>Dikarya</taxon>
        <taxon>Ascomycota</taxon>
        <taxon>Pezizomycotina</taxon>
        <taxon>Leotiomycetes</taxon>
        <taxon>Helotiales</taxon>
        <taxon>Hyaloscyphaceae</taxon>
        <taxon>Hyaloscypha</taxon>
        <taxon>Hyaloscypha bicolor</taxon>
    </lineage>
</organism>
<dbReference type="STRING" id="1095630.A0A2J6T2S8"/>
<dbReference type="InParanoid" id="A0A2J6T2S8"/>
<name>A0A2J6T2S8_9HELO</name>
<dbReference type="Proteomes" id="UP000235371">
    <property type="component" value="Unassembled WGS sequence"/>
</dbReference>
<proteinExistence type="predicted"/>
<dbReference type="AlphaFoldDB" id="A0A2J6T2S8"/>
<evidence type="ECO:0000313" key="1">
    <source>
        <dbReference type="EMBL" id="PMD57223.1"/>
    </source>
</evidence>
<dbReference type="GeneID" id="36595902"/>
<accession>A0A2J6T2S8</accession>
<keyword evidence="2" id="KW-1185">Reference proteome</keyword>
<dbReference type="OrthoDB" id="443402at2759"/>
<dbReference type="RefSeq" id="XP_024734127.1">
    <property type="nucleotide sequence ID" value="XM_024887826.1"/>
</dbReference>
<dbReference type="EMBL" id="KZ613847">
    <property type="protein sequence ID" value="PMD57223.1"/>
    <property type="molecule type" value="Genomic_DNA"/>
</dbReference>
<evidence type="ECO:0000313" key="2">
    <source>
        <dbReference type="Proteomes" id="UP000235371"/>
    </source>
</evidence>
<gene>
    <name evidence="1" type="ORF">K444DRAFT_692793</name>
</gene>
<sequence length="110" mass="12330">MNSSVLIPSRSISSSLSNQFLTAEVKLCVSRRPWNVFEDTFNTRPCLRLEKLTYGDIRYYYSSSLSDNLGFATLQRGDPNAASDLVENVSTKACSVFLYAILVINTYSKV</sequence>